<keyword evidence="2 7" id="KW-0378">Hydrolase</keyword>
<dbReference type="EC" id="3.5.1.3" evidence="3"/>
<dbReference type="KEGG" id="dwd:DSCW_02730"/>
<dbReference type="Gene3D" id="3.60.110.10">
    <property type="entry name" value="Carbon-nitrogen hydrolase"/>
    <property type="match status" value="1"/>
</dbReference>
<dbReference type="InterPro" id="IPR052737">
    <property type="entry name" value="Omega-amidase_YafV"/>
</dbReference>
<dbReference type="PROSITE" id="PS50263">
    <property type="entry name" value="CN_HYDROLASE"/>
    <property type="match status" value="1"/>
</dbReference>
<evidence type="ECO:0000256" key="2">
    <source>
        <dbReference type="ARBA" id="ARBA00022801"/>
    </source>
</evidence>
<dbReference type="SUPFAM" id="SSF56317">
    <property type="entry name" value="Carbon-nitrogen hydrolase"/>
    <property type="match status" value="1"/>
</dbReference>
<dbReference type="GO" id="GO:0050152">
    <property type="term" value="F:omega-amidase activity"/>
    <property type="evidence" value="ECO:0007669"/>
    <property type="project" value="UniProtKB-EC"/>
</dbReference>
<feature type="domain" description="CN hydrolase" evidence="6">
    <location>
        <begin position="4"/>
        <end position="236"/>
    </location>
</feature>
<comment type="catalytic activity">
    <reaction evidence="4">
        <text>a monoamide of a dicarboxylate + H2O = a dicarboxylate + NH4(+)</text>
        <dbReference type="Rhea" id="RHEA:11716"/>
        <dbReference type="ChEBI" id="CHEBI:15377"/>
        <dbReference type="ChEBI" id="CHEBI:28938"/>
        <dbReference type="ChEBI" id="CHEBI:28965"/>
        <dbReference type="ChEBI" id="CHEBI:77450"/>
        <dbReference type="EC" id="3.5.1.3"/>
    </reaction>
</comment>
<dbReference type="CDD" id="cd07575">
    <property type="entry name" value="Xc-1258_like"/>
    <property type="match status" value="1"/>
</dbReference>
<sequence>MQDLKIALIQAELAWEDPIANLERFYERIARISDDVHLIVLPEMFSTGFSMQPSGLAQPMDGPAVAWMQERAQEFQADIAGSLMVEEQGHFYNRLIWTKPDGKVATYDKKHLFRYAGEEKVYTAGRNHLTVTCQGWKIRPFVCYDLRFPIWTRNIDSAYDAAIFVANWPERRAPHWKALLKARAIENQCYVAGVNRVGTDGKGYRYSGDSRIIDPLGRIVDSRSYAEATVTGVFSVAILEDYRKTFPAWMDADGEMVAGKTPAGG</sequence>
<comment type="similarity">
    <text evidence="1">Belongs to the carbon-nitrogen hydrolase superfamily. NIT1/NIT2 family.</text>
</comment>
<dbReference type="Pfam" id="PF00795">
    <property type="entry name" value="CN_hydrolase"/>
    <property type="match status" value="1"/>
</dbReference>
<dbReference type="EMBL" id="AP021875">
    <property type="protein sequence ID" value="BBO72856.1"/>
    <property type="molecule type" value="Genomic_DNA"/>
</dbReference>
<dbReference type="PANTHER" id="PTHR47799">
    <property type="entry name" value="OMEGA-AMIDASE YAFV"/>
    <property type="match status" value="1"/>
</dbReference>
<dbReference type="Proteomes" id="UP000427769">
    <property type="component" value="Chromosome"/>
</dbReference>
<evidence type="ECO:0000313" key="8">
    <source>
        <dbReference type="Proteomes" id="UP000427769"/>
    </source>
</evidence>
<evidence type="ECO:0000256" key="1">
    <source>
        <dbReference type="ARBA" id="ARBA00010613"/>
    </source>
</evidence>
<evidence type="ECO:0000256" key="3">
    <source>
        <dbReference type="ARBA" id="ARBA00039118"/>
    </source>
</evidence>
<protein>
    <recommendedName>
        <fullName evidence="5">Omega-amidase YafV</fullName>
        <ecNumber evidence="3">3.5.1.3</ecNumber>
    </recommendedName>
</protein>
<proteinExistence type="inferred from homology"/>
<dbReference type="OrthoDB" id="9811121at2"/>
<dbReference type="RefSeq" id="WP_155302021.1">
    <property type="nucleotide sequence ID" value="NZ_AP021875.1"/>
</dbReference>
<dbReference type="GO" id="GO:0106008">
    <property type="term" value="F:2-oxoglutaramate amidase activity"/>
    <property type="evidence" value="ECO:0007669"/>
    <property type="project" value="TreeGrafter"/>
</dbReference>
<dbReference type="AlphaFoldDB" id="A0A5K7YU35"/>
<reference evidence="7 8" key="1">
    <citation type="submission" date="2019-11" db="EMBL/GenBank/DDBJ databases">
        <title>Comparative genomics of hydrocarbon-degrading Desulfosarcina strains.</title>
        <authorList>
            <person name="Watanabe M."/>
            <person name="Kojima H."/>
            <person name="Fukui M."/>
        </authorList>
    </citation>
    <scope>NUCLEOTIDE SEQUENCE [LARGE SCALE GENOMIC DNA]</scope>
    <source>
        <strain evidence="7 8">PP31</strain>
    </source>
</reference>
<accession>A0A5K7YU35</accession>
<evidence type="ECO:0000256" key="5">
    <source>
        <dbReference type="ARBA" id="ARBA00072139"/>
    </source>
</evidence>
<evidence type="ECO:0000256" key="4">
    <source>
        <dbReference type="ARBA" id="ARBA00052904"/>
    </source>
</evidence>
<dbReference type="NCBIfam" id="NF007757">
    <property type="entry name" value="PRK10438.1"/>
    <property type="match status" value="1"/>
</dbReference>
<organism evidence="7 8">
    <name type="scientific">Desulfosarcina widdelii</name>
    <dbReference type="NCBI Taxonomy" id="947919"/>
    <lineage>
        <taxon>Bacteria</taxon>
        <taxon>Pseudomonadati</taxon>
        <taxon>Thermodesulfobacteriota</taxon>
        <taxon>Desulfobacteria</taxon>
        <taxon>Desulfobacterales</taxon>
        <taxon>Desulfosarcinaceae</taxon>
        <taxon>Desulfosarcina</taxon>
    </lineage>
</organism>
<dbReference type="PANTHER" id="PTHR47799:SF1">
    <property type="entry name" value="OMEGA-AMIDASE YAFV"/>
    <property type="match status" value="1"/>
</dbReference>
<gene>
    <name evidence="7" type="ORF">DSCW_02730</name>
</gene>
<dbReference type="InterPro" id="IPR003010">
    <property type="entry name" value="C-N_Hydrolase"/>
</dbReference>
<name>A0A5K7YU35_9BACT</name>
<evidence type="ECO:0000313" key="7">
    <source>
        <dbReference type="EMBL" id="BBO72856.1"/>
    </source>
</evidence>
<evidence type="ECO:0000259" key="6">
    <source>
        <dbReference type="PROSITE" id="PS50263"/>
    </source>
</evidence>
<keyword evidence="8" id="KW-1185">Reference proteome</keyword>
<dbReference type="FunFam" id="3.60.110.10:FF:000004">
    <property type="entry name" value="Carbon-nitrogen hydrolase"/>
    <property type="match status" value="1"/>
</dbReference>
<dbReference type="InterPro" id="IPR036526">
    <property type="entry name" value="C-N_Hydrolase_sf"/>
</dbReference>